<gene>
    <name evidence="1" type="ORF">UV58_C0026G0007</name>
</gene>
<protein>
    <submittedName>
        <fullName evidence="1">Uncharacterized protein</fullName>
    </submittedName>
</protein>
<organism evidence="1 2">
    <name type="scientific">Candidatus Wolfebacteria bacterium GW2011_GWC1_43_10</name>
    <dbReference type="NCBI Taxonomy" id="1619011"/>
    <lineage>
        <taxon>Bacteria</taxon>
        <taxon>Candidatus Wolfeibacteriota</taxon>
    </lineage>
</organism>
<dbReference type="AlphaFoldDB" id="A0A0G1C6L4"/>
<comment type="caution">
    <text evidence="1">The sequence shown here is derived from an EMBL/GenBank/DDBJ whole genome shotgun (WGS) entry which is preliminary data.</text>
</comment>
<dbReference type="EMBL" id="LCFA01000026">
    <property type="protein sequence ID" value="KKS81187.1"/>
    <property type="molecule type" value="Genomic_DNA"/>
</dbReference>
<sequence>MTQTYRHIRFIEQKERWICQSIRGDTILGTVAFHSRYYVFKPNPKISFGHDCLLDIADFLSIQNQNRRNGDDPTRV</sequence>
<name>A0A0G1C6L4_9BACT</name>
<accession>A0A0G1C6L4</accession>
<evidence type="ECO:0000313" key="1">
    <source>
        <dbReference type="EMBL" id="KKS81187.1"/>
    </source>
</evidence>
<dbReference type="Proteomes" id="UP000034810">
    <property type="component" value="Unassembled WGS sequence"/>
</dbReference>
<reference evidence="1 2" key="1">
    <citation type="journal article" date="2015" name="Nature">
        <title>rRNA introns, odd ribosomes, and small enigmatic genomes across a large radiation of phyla.</title>
        <authorList>
            <person name="Brown C.T."/>
            <person name="Hug L.A."/>
            <person name="Thomas B.C."/>
            <person name="Sharon I."/>
            <person name="Castelle C.J."/>
            <person name="Singh A."/>
            <person name="Wilkins M.J."/>
            <person name="Williams K.H."/>
            <person name="Banfield J.F."/>
        </authorList>
    </citation>
    <scope>NUCLEOTIDE SEQUENCE [LARGE SCALE GENOMIC DNA]</scope>
</reference>
<evidence type="ECO:0000313" key="2">
    <source>
        <dbReference type="Proteomes" id="UP000034810"/>
    </source>
</evidence>
<proteinExistence type="predicted"/>